<keyword evidence="2" id="KW-1185">Reference proteome</keyword>
<dbReference type="AlphaFoldDB" id="A0A8J5JLI7"/>
<protein>
    <submittedName>
        <fullName evidence="1">Uncharacterized protein</fullName>
    </submittedName>
</protein>
<dbReference type="EMBL" id="JAHLQT010031306">
    <property type="protein sequence ID" value="KAG7160472.1"/>
    <property type="molecule type" value="Genomic_DNA"/>
</dbReference>
<comment type="caution">
    <text evidence="1">The sequence shown here is derived from an EMBL/GenBank/DDBJ whole genome shotgun (WGS) entry which is preliminary data.</text>
</comment>
<name>A0A8J5JLI7_HOMAM</name>
<gene>
    <name evidence="1" type="ORF">Hamer_G001734</name>
</gene>
<evidence type="ECO:0000313" key="2">
    <source>
        <dbReference type="Proteomes" id="UP000747542"/>
    </source>
</evidence>
<sequence length="87" mass="9793">MTSTPPEKLNLLFWGGFLLLRASRGLLRLSVGRVVALWLPSGLGAGRTTEERESINDITIEVAVESYYSLVEIQQMDENEIQELLEE</sequence>
<organism evidence="1 2">
    <name type="scientific">Homarus americanus</name>
    <name type="common">American lobster</name>
    <dbReference type="NCBI Taxonomy" id="6706"/>
    <lineage>
        <taxon>Eukaryota</taxon>
        <taxon>Metazoa</taxon>
        <taxon>Ecdysozoa</taxon>
        <taxon>Arthropoda</taxon>
        <taxon>Crustacea</taxon>
        <taxon>Multicrustacea</taxon>
        <taxon>Malacostraca</taxon>
        <taxon>Eumalacostraca</taxon>
        <taxon>Eucarida</taxon>
        <taxon>Decapoda</taxon>
        <taxon>Pleocyemata</taxon>
        <taxon>Astacidea</taxon>
        <taxon>Nephropoidea</taxon>
        <taxon>Nephropidae</taxon>
        <taxon>Homarus</taxon>
    </lineage>
</organism>
<accession>A0A8J5JLI7</accession>
<proteinExistence type="predicted"/>
<reference evidence="1" key="1">
    <citation type="journal article" date="2021" name="Sci. Adv.">
        <title>The American lobster genome reveals insights on longevity, neural, and immune adaptations.</title>
        <authorList>
            <person name="Polinski J.M."/>
            <person name="Zimin A.V."/>
            <person name="Clark K.F."/>
            <person name="Kohn A.B."/>
            <person name="Sadowski N."/>
            <person name="Timp W."/>
            <person name="Ptitsyn A."/>
            <person name="Khanna P."/>
            <person name="Romanova D.Y."/>
            <person name="Williams P."/>
            <person name="Greenwood S.J."/>
            <person name="Moroz L.L."/>
            <person name="Walt D.R."/>
            <person name="Bodnar A.G."/>
        </authorList>
    </citation>
    <scope>NUCLEOTIDE SEQUENCE</scope>
    <source>
        <strain evidence="1">GMGI-L3</strain>
    </source>
</reference>
<evidence type="ECO:0000313" key="1">
    <source>
        <dbReference type="EMBL" id="KAG7160472.1"/>
    </source>
</evidence>
<dbReference type="Proteomes" id="UP000747542">
    <property type="component" value="Unassembled WGS sequence"/>
</dbReference>